<evidence type="ECO:0000256" key="5">
    <source>
        <dbReference type="SAM" id="Phobius"/>
    </source>
</evidence>
<comment type="subcellular location">
    <subcellularLocation>
        <location evidence="1">Membrane</location>
        <topology evidence="1">Multi-pass membrane protein</topology>
    </subcellularLocation>
</comment>
<dbReference type="AlphaFoldDB" id="A0A7J4JDY9"/>
<dbReference type="GO" id="GO:0005385">
    <property type="term" value="F:zinc ion transmembrane transporter activity"/>
    <property type="evidence" value="ECO:0007669"/>
    <property type="project" value="TreeGrafter"/>
</dbReference>
<name>A0A7J4JDY9_9ARCH</name>
<comment type="caution">
    <text evidence="6">The sequence shown here is derived from an EMBL/GenBank/DDBJ whole genome shotgun (WGS) entry which is preliminary data.</text>
</comment>
<evidence type="ECO:0000256" key="1">
    <source>
        <dbReference type="ARBA" id="ARBA00004141"/>
    </source>
</evidence>
<keyword evidence="4 5" id="KW-0472">Membrane</keyword>
<dbReference type="EMBL" id="DUGH01000018">
    <property type="protein sequence ID" value="HIH15928.1"/>
    <property type="molecule type" value="Genomic_DNA"/>
</dbReference>
<feature type="transmembrane region" description="Helical" evidence="5">
    <location>
        <begin position="6"/>
        <end position="28"/>
    </location>
</feature>
<reference evidence="7" key="2">
    <citation type="submission" date="2021-03" db="EMBL/GenBank/DDBJ databases">
        <authorList>
            <person name="Jaffe A."/>
        </authorList>
    </citation>
    <scope>NUCLEOTIDE SEQUENCE</scope>
    <source>
        <strain evidence="7">RIFCSPLOWO2_01_FULL_58_19</strain>
    </source>
</reference>
<dbReference type="Proteomes" id="UP000564964">
    <property type="component" value="Unassembled WGS sequence"/>
</dbReference>
<dbReference type="Pfam" id="PF02535">
    <property type="entry name" value="Zip"/>
    <property type="match status" value="2"/>
</dbReference>
<keyword evidence="3 5" id="KW-1133">Transmembrane helix</keyword>
<feature type="transmembrane region" description="Helical" evidence="5">
    <location>
        <begin position="164"/>
        <end position="185"/>
    </location>
</feature>
<reference evidence="7" key="3">
    <citation type="submission" date="2021-05" db="EMBL/GenBank/DDBJ databases">
        <title>Protein family content uncovers lineage relationships and bacterial pathway maintenance mechanisms in DPANN archaea.</title>
        <authorList>
            <person name="Castelle C.J."/>
            <person name="Meheust R."/>
            <person name="Jaffe A.L."/>
            <person name="Seitz K."/>
            <person name="Gong X."/>
            <person name="Baker B.J."/>
            <person name="Banfield J.F."/>
        </authorList>
    </citation>
    <scope>NUCLEOTIDE SEQUENCE</scope>
    <source>
        <strain evidence="7">RIFCSPLOWO2_01_FULL_58_19</strain>
    </source>
</reference>
<accession>A0A7J4JDY9</accession>
<feature type="transmembrane region" description="Helical" evidence="5">
    <location>
        <begin position="35"/>
        <end position="56"/>
    </location>
</feature>
<evidence type="ECO:0000313" key="7">
    <source>
        <dbReference type="EMBL" id="MBS3062392.1"/>
    </source>
</evidence>
<evidence type="ECO:0000313" key="6">
    <source>
        <dbReference type="EMBL" id="HIH15928.1"/>
    </source>
</evidence>
<feature type="transmembrane region" description="Helical" evidence="5">
    <location>
        <begin position="191"/>
        <end position="213"/>
    </location>
</feature>
<dbReference type="GO" id="GO:0016020">
    <property type="term" value="C:membrane"/>
    <property type="evidence" value="ECO:0007669"/>
    <property type="project" value="UniProtKB-SubCell"/>
</dbReference>
<keyword evidence="2 5" id="KW-0812">Transmembrane</keyword>
<feature type="transmembrane region" description="Helical" evidence="5">
    <location>
        <begin position="68"/>
        <end position="86"/>
    </location>
</feature>
<dbReference type="EMBL" id="JAGVWE010000002">
    <property type="protein sequence ID" value="MBS3062392.1"/>
    <property type="molecule type" value="Genomic_DNA"/>
</dbReference>
<reference evidence="6" key="1">
    <citation type="journal article" date="2020" name="bioRxiv">
        <title>A rank-normalized archaeal taxonomy based on genome phylogeny resolves widespread incomplete and uneven classifications.</title>
        <authorList>
            <person name="Rinke C."/>
            <person name="Chuvochina M."/>
            <person name="Mussig A.J."/>
            <person name="Chaumeil P.-A."/>
            <person name="Waite D.W."/>
            <person name="Whitman W.B."/>
            <person name="Parks D.H."/>
            <person name="Hugenholtz P."/>
        </authorList>
    </citation>
    <scope>NUCLEOTIDE SEQUENCE</scope>
    <source>
        <strain evidence="6">UBA10219</strain>
    </source>
</reference>
<protein>
    <submittedName>
        <fullName evidence="6">ZIP family metal transporter</fullName>
    </submittedName>
</protein>
<dbReference type="PANTHER" id="PTHR16950">
    <property type="entry name" value="ZINC TRANSPORTER SLC39A7 HISTIDINE-RICH MEMBRANE PROTEIN KE4"/>
    <property type="match status" value="1"/>
</dbReference>
<proteinExistence type="predicted"/>
<sequence length="247" mass="26484">MEPQVYIFVSVAVVSAISLVGVLALALNKHLLHRAMVVLVSFAAGSLLAAAFLDLIPEAAELVDLDVLMPAALAGIVTFFIIERILHWHHFHAEENDIHPFTYLNLIGDGLHNFMDGIAIAASYLVSVPVGIATTIAVIAHEIPQEISDFSVLVYGGLGRKKALLFNFGSALTAFFGAAIVLVFQNMENSAVLGQLAGFAAGGLIYIATADLVPEIHKEHRLKKVLAQMVAFGLGIALIWFIIGTFE</sequence>
<feature type="transmembrane region" description="Helical" evidence="5">
    <location>
        <begin position="225"/>
        <end position="243"/>
    </location>
</feature>
<dbReference type="PANTHER" id="PTHR16950:SF16">
    <property type="entry name" value="ZINC TRANSPORTER ZIP13"/>
    <property type="match status" value="1"/>
</dbReference>
<dbReference type="Proteomes" id="UP000678237">
    <property type="component" value="Unassembled WGS sequence"/>
</dbReference>
<evidence type="ECO:0000256" key="3">
    <source>
        <dbReference type="ARBA" id="ARBA00022989"/>
    </source>
</evidence>
<evidence type="ECO:0000256" key="4">
    <source>
        <dbReference type="ARBA" id="ARBA00023136"/>
    </source>
</evidence>
<organism evidence="6 8">
    <name type="scientific">Candidatus Iainarchaeum sp</name>
    <dbReference type="NCBI Taxonomy" id="3101447"/>
    <lineage>
        <taxon>Archaea</taxon>
        <taxon>Candidatus Iainarchaeota</taxon>
        <taxon>Candidatus Iainarchaeia</taxon>
        <taxon>Candidatus Iainarchaeales</taxon>
        <taxon>Candidatus Iainarchaeaceae</taxon>
        <taxon>Candidatus Iainarchaeum</taxon>
    </lineage>
</organism>
<dbReference type="GO" id="GO:0006882">
    <property type="term" value="P:intracellular zinc ion homeostasis"/>
    <property type="evidence" value="ECO:0007669"/>
    <property type="project" value="TreeGrafter"/>
</dbReference>
<gene>
    <name evidence="6" type="ORF">HA252_00805</name>
    <name evidence="7" type="ORF">J4203_00840</name>
</gene>
<dbReference type="InterPro" id="IPR003689">
    <property type="entry name" value="ZIP"/>
</dbReference>
<evidence type="ECO:0000313" key="8">
    <source>
        <dbReference type="Proteomes" id="UP000564964"/>
    </source>
</evidence>
<evidence type="ECO:0000256" key="2">
    <source>
        <dbReference type="ARBA" id="ARBA00022692"/>
    </source>
</evidence>